<gene>
    <name evidence="1" type="ORF">LQE92_07790</name>
</gene>
<dbReference type="Proteomes" id="UP001299265">
    <property type="component" value="Unassembled WGS sequence"/>
</dbReference>
<dbReference type="AlphaFoldDB" id="A0AAP2RJI1"/>
<evidence type="ECO:0000313" key="1">
    <source>
        <dbReference type="EMBL" id="MCD2492528.1"/>
    </source>
</evidence>
<evidence type="ECO:0000313" key="2">
    <source>
        <dbReference type="Proteomes" id="UP001299265"/>
    </source>
</evidence>
<sequence length="196" mass="21415">MNDDPRGALVQQGNIMRIDNALVEDTSCLDNSSGSIEVSYSVPEANNMTSIQTIRLNLTGNTVILDSFGQNMCICCIQPGMWVSAIFSARMTRSIPPQSNAFLIIVQGMSQVPSVTTTDRVIFVDVRNNMLLTGNPWNINSQTRFVVSDSTPITNRAGRPVKLSALRPGQLVRITHANFQTASIPPQTTAYSIQIL</sequence>
<keyword evidence="2" id="KW-1185">Reference proteome</keyword>
<dbReference type="RefSeq" id="WP_231062421.1">
    <property type="nucleotide sequence ID" value="NZ_JAJNOR010000004.1"/>
</dbReference>
<accession>A0AAP2RJI1</accession>
<organism evidence="1 2">
    <name type="scientific">Lientehia hominis</name>
    <dbReference type="NCBI Taxonomy" id="2897778"/>
    <lineage>
        <taxon>Bacteria</taxon>
        <taxon>Bacillati</taxon>
        <taxon>Bacillota</taxon>
        <taxon>Clostridia</taxon>
        <taxon>Lachnospirales</taxon>
        <taxon>Lachnospiraceae</taxon>
        <taxon>Lientehia</taxon>
    </lineage>
</organism>
<protein>
    <submittedName>
        <fullName evidence="1">Uncharacterized protein</fullName>
    </submittedName>
</protein>
<comment type="caution">
    <text evidence="1">The sequence shown here is derived from an EMBL/GenBank/DDBJ whole genome shotgun (WGS) entry which is preliminary data.</text>
</comment>
<name>A0AAP2RJI1_9FIRM</name>
<reference evidence="1 2" key="1">
    <citation type="submission" date="2021-11" db="EMBL/GenBank/DDBJ databases">
        <title>Lacrimispora sp. nov. NSJ-141 isolated from human feces.</title>
        <authorList>
            <person name="Abdugheni R."/>
        </authorList>
    </citation>
    <scope>NUCLEOTIDE SEQUENCE [LARGE SCALE GENOMIC DNA]</scope>
    <source>
        <strain evidence="1 2">NSJ-141</strain>
    </source>
</reference>
<dbReference type="EMBL" id="JAJNOR010000004">
    <property type="protein sequence ID" value="MCD2492528.1"/>
    <property type="molecule type" value="Genomic_DNA"/>
</dbReference>
<proteinExistence type="predicted"/>